<organism evidence="2 3">
    <name type="scientific">Candidatus Falkowbacteria bacterium RIFCSPLOWO2_12_FULL_45_13</name>
    <dbReference type="NCBI Taxonomy" id="1797991"/>
    <lineage>
        <taxon>Bacteria</taxon>
        <taxon>Candidatus Falkowiibacteriota</taxon>
    </lineage>
</organism>
<reference evidence="2 3" key="1">
    <citation type="journal article" date="2016" name="Nat. Commun.">
        <title>Thousands of microbial genomes shed light on interconnected biogeochemical processes in an aquifer system.</title>
        <authorList>
            <person name="Anantharaman K."/>
            <person name="Brown C.T."/>
            <person name="Hug L.A."/>
            <person name="Sharon I."/>
            <person name="Castelle C.J."/>
            <person name="Probst A.J."/>
            <person name="Thomas B.C."/>
            <person name="Singh A."/>
            <person name="Wilkins M.J."/>
            <person name="Karaoz U."/>
            <person name="Brodie E.L."/>
            <person name="Williams K.H."/>
            <person name="Hubbard S.S."/>
            <person name="Banfield J.F."/>
        </authorList>
    </citation>
    <scope>NUCLEOTIDE SEQUENCE [LARGE SCALE GENOMIC DNA]</scope>
</reference>
<comment type="caution">
    <text evidence="2">The sequence shown here is derived from an EMBL/GenBank/DDBJ whole genome shotgun (WGS) entry which is preliminary data.</text>
</comment>
<evidence type="ECO:0000313" key="2">
    <source>
        <dbReference type="EMBL" id="OGF30425.1"/>
    </source>
</evidence>
<evidence type="ECO:0000313" key="3">
    <source>
        <dbReference type="Proteomes" id="UP000176915"/>
    </source>
</evidence>
<keyword evidence="1" id="KW-0472">Membrane</keyword>
<dbReference type="Proteomes" id="UP000176915">
    <property type="component" value="Unassembled WGS sequence"/>
</dbReference>
<dbReference type="EMBL" id="MFFY01000052">
    <property type="protein sequence ID" value="OGF30425.1"/>
    <property type="molecule type" value="Genomic_DNA"/>
</dbReference>
<keyword evidence="1" id="KW-1133">Transmembrane helix</keyword>
<gene>
    <name evidence="2" type="ORF">A3H09_02140</name>
</gene>
<evidence type="ECO:0000256" key="1">
    <source>
        <dbReference type="SAM" id="Phobius"/>
    </source>
</evidence>
<sequence length="62" mass="7107">MTYGLISPDKSFNFSPRRNLGIFIKLFLFYYEVVIILIKNCYNSVCACPPAGGLKIKVFIRL</sequence>
<name>A0A1F5SUL0_9BACT</name>
<proteinExistence type="predicted"/>
<feature type="transmembrane region" description="Helical" evidence="1">
    <location>
        <begin position="20"/>
        <end position="38"/>
    </location>
</feature>
<accession>A0A1F5SUL0</accession>
<keyword evidence="1" id="KW-0812">Transmembrane</keyword>
<protein>
    <submittedName>
        <fullName evidence="2">Uncharacterized protein</fullName>
    </submittedName>
</protein>
<dbReference type="AlphaFoldDB" id="A0A1F5SUL0"/>